<comment type="caution">
    <text evidence="2">The sequence shown here is derived from an EMBL/GenBank/DDBJ whole genome shotgun (WGS) entry which is preliminary data.</text>
</comment>
<dbReference type="GO" id="GO:0006094">
    <property type="term" value="P:gluconeogenesis"/>
    <property type="evidence" value="ECO:0007669"/>
    <property type="project" value="TreeGrafter"/>
</dbReference>
<evidence type="ECO:0000259" key="1">
    <source>
        <dbReference type="PROSITE" id="PS50991"/>
    </source>
</evidence>
<proteinExistence type="predicted"/>
<dbReference type="SUPFAM" id="SSF51569">
    <property type="entry name" value="Aldolase"/>
    <property type="match status" value="1"/>
</dbReference>
<evidence type="ECO:0000313" key="3">
    <source>
        <dbReference type="Proteomes" id="UP000253501"/>
    </source>
</evidence>
<organism evidence="2 3">
    <name type="scientific">Cupriavidus necator</name>
    <name type="common">Alcaligenes eutrophus</name>
    <name type="synonym">Ralstonia eutropha</name>
    <dbReference type="NCBI Taxonomy" id="106590"/>
    <lineage>
        <taxon>Bacteria</taxon>
        <taxon>Pseudomonadati</taxon>
        <taxon>Pseudomonadota</taxon>
        <taxon>Betaproteobacteria</taxon>
        <taxon>Burkholderiales</taxon>
        <taxon>Burkholderiaceae</taxon>
        <taxon>Cupriavidus</taxon>
    </lineage>
</organism>
<feature type="non-terminal residue" evidence="2">
    <location>
        <position position="1"/>
    </location>
</feature>
<dbReference type="AlphaFoldDB" id="A0A367P7L5"/>
<dbReference type="GO" id="GO:0004736">
    <property type="term" value="F:pyruvate carboxylase activity"/>
    <property type="evidence" value="ECO:0007669"/>
    <property type="project" value="UniProtKB-EC"/>
</dbReference>
<accession>A0A367P7L5</accession>
<dbReference type="PANTHER" id="PTHR43778:SF2">
    <property type="entry name" value="PYRUVATE CARBOXYLASE, MITOCHONDRIAL"/>
    <property type="match status" value="1"/>
</dbReference>
<dbReference type="PROSITE" id="PS50991">
    <property type="entry name" value="PYR_CT"/>
    <property type="match status" value="1"/>
</dbReference>
<keyword evidence="2" id="KW-0436">Ligase</keyword>
<gene>
    <name evidence="2" type="ORF">DDK22_38795</name>
</gene>
<dbReference type="InterPro" id="IPR013785">
    <property type="entry name" value="Aldolase_TIM"/>
</dbReference>
<dbReference type="Gene3D" id="3.20.20.70">
    <property type="entry name" value="Aldolase class I"/>
    <property type="match status" value="1"/>
</dbReference>
<dbReference type="PANTHER" id="PTHR43778">
    <property type="entry name" value="PYRUVATE CARBOXYLASE"/>
    <property type="match status" value="1"/>
</dbReference>
<dbReference type="Proteomes" id="UP000253501">
    <property type="component" value="Unassembled WGS sequence"/>
</dbReference>
<sequence length="207" mass="22306">LRFLKEDPWQRLEQLRERVPNVLFQMLLRGSNAVGYTNYADNVVRFFVRQAASAGVDVFRVFDSLNWVRNMRVAIDAVGESGALCEGAICYTGDLFDKSRAKYDLKYYVGIARELQQAGVHVLGIKDMAGICRPQAAAALVKALKEETGLPVHFHTHDTSGISAASALAAIEAGCDAVDGALDAMSGLTSQPNLSSIAAALAGSERD</sequence>
<evidence type="ECO:0000313" key="2">
    <source>
        <dbReference type="EMBL" id="RCJ03175.1"/>
    </source>
</evidence>
<protein>
    <submittedName>
        <fullName evidence="2">Pyruvate carboxylase</fullName>
        <ecNumber evidence="2">6.4.1.1</ecNumber>
    </submittedName>
</protein>
<dbReference type="EC" id="6.4.1.1" evidence="2"/>
<name>A0A367P7L5_CUPNE</name>
<dbReference type="InterPro" id="IPR000891">
    <property type="entry name" value="PYR_CT"/>
</dbReference>
<reference evidence="2 3" key="1">
    <citation type="submission" date="2018-04" db="EMBL/GenBank/DDBJ databases">
        <title>Cupriavidus necator CR12 genome sequencing and assembly.</title>
        <authorList>
            <person name="Ben Fekih I."/>
            <person name="Mazhar H.S."/>
            <person name="Bello S.K."/>
            <person name="Rensing C."/>
        </authorList>
    </citation>
    <scope>NUCLEOTIDE SEQUENCE [LARGE SCALE GENOMIC DNA]</scope>
    <source>
        <strain evidence="2 3">CR12</strain>
    </source>
</reference>
<dbReference type="CDD" id="cd07937">
    <property type="entry name" value="DRE_TIM_PC_TC_5S"/>
    <property type="match status" value="1"/>
</dbReference>
<dbReference type="InterPro" id="IPR055268">
    <property type="entry name" value="PCB-like"/>
</dbReference>
<feature type="non-terminal residue" evidence="2">
    <location>
        <position position="207"/>
    </location>
</feature>
<feature type="domain" description="Pyruvate carboxyltransferase" evidence="1">
    <location>
        <begin position="1"/>
        <end position="207"/>
    </location>
</feature>
<dbReference type="EMBL" id="QDHA01000232">
    <property type="protein sequence ID" value="RCJ03175.1"/>
    <property type="molecule type" value="Genomic_DNA"/>
</dbReference>
<dbReference type="Pfam" id="PF00682">
    <property type="entry name" value="HMGL-like"/>
    <property type="match status" value="1"/>
</dbReference>
<keyword evidence="2" id="KW-0670">Pyruvate</keyword>
<dbReference type="GO" id="GO:0005737">
    <property type="term" value="C:cytoplasm"/>
    <property type="evidence" value="ECO:0007669"/>
    <property type="project" value="TreeGrafter"/>
</dbReference>